<accession>A0A365YDE1</accession>
<evidence type="ECO:0000313" key="2">
    <source>
        <dbReference type="EMBL" id="RBM00569.1"/>
    </source>
</evidence>
<comment type="caution">
    <text evidence="2">The sequence shown here is derived from an EMBL/GenBank/DDBJ whole genome shotgun (WGS) entry which is preliminary data.</text>
</comment>
<evidence type="ECO:0000313" key="4">
    <source>
        <dbReference type="Proteomes" id="UP000477543"/>
    </source>
</evidence>
<gene>
    <name evidence="2" type="ORF">C1H84_11545</name>
    <name evidence="1" type="ORF">GT020_11430</name>
</gene>
<reference evidence="1 4" key="2">
    <citation type="submission" date="2020-01" db="EMBL/GenBank/DDBJ databases">
        <title>Glutamicibacter soli M275.</title>
        <authorList>
            <person name="Meng X."/>
        </authorList>
    </citation>
    <scope>NUCLEOTIDE SEQUENCE [LARGE SCALE GENOMIC DNA]</scope>
    <source>
        <strain evidence="1 4">M275</strain>
    </source>
</reference>
<protein>
    <submittedName>
        <fullName evidence="2">Uncharacterized protein</fullName>
    </submittedName>
</protein>
<proteinExistence type="predicted"/>
<reference evidence="2 3" key="1">
    <citation type="submission" date="2018-01" db="EMBL/GenBank/DDBJ databases">
        <title>Glutamicibacter soli strain NHPC-3 Whole genome sequence and assembly.</title>
        <authorList>
            <person name="Choudhury P."/>
            <person name="Gupta D."/>
            <person name="Sengupta K."/>
            <person name="Jawed A."/>
            <person name="Sultana N."/>
            <person name="Saha P."/>
        </authorList>
    </citation>
    <scope>NUCLEOTIDE SEQUENCE [LARGE SCALE GENOMIC DNA]</scope>
    <source>
        <strain evidence="2 3">NHPC-3</strain>
    </source>
</reference>
<dbReference type="RefSeq" id="WP_047119798.1">
    <property type="nucleotide sequence ID" value="NZ_JBNBOD010000001.1"/>
</dbReference>
<sequence length="68" mass="7587">MSEPATAPRARTYDPNNAEEVFRVLGEEIEAAKLKVALDRRLGRKTSESVIELSQIRLPEHLGRVVDG</sequence>
<evidence type="ECO:0000313" key="1">
    <source>
        <dbReference type="EMBL" id="NAZ16667.1"/>
    </source>
</evidence>
<dbReference type="AlphaFoldDB" id="A0A365YDE1"/>
<dbReference type="EMBL" id="WYDN01000009">
    <property type="protein sequence ID" value="NAZ16667.1"/>
    <property type="molecule type" value="Genomic_DNA"/>
</dbReference>
<name>A0A365YDE1_9MICC</name>
<evidence type="ECO:0000313" key="3">
    <source>
        <dbReference type="Proteomes" id="UP000252167"/>
    </source>
</evidence>
<keyword evidence="3" id="KW-1185">Reference proteome</keyword>
<dbReference type="Proteomes" id="UP000477543">
    <property type="component" value="Unassembled WGS sequence"/>
</dbReference>
<dbReference type="EMBL" id="POAF01000005">
    <property type="protein sequence ID" value="RBM00569.1"/>
    <property type="molecule type" value="Genomic_DNA"/>
</dbReference>
<organism evidence="2 3">
    <name type="scientific">Glutamicibacter soli</name>
    <dbReference type="NCBI Taxonomy" id="453836"/>
    <lineage>
        <taxon>Bacteria</taxon>
        <taxon>Bacillati</taxon>
        <taxon>Actinomycetota</taxon>
        <taxon>Actinomycetes</taxon>
        <taxon>Micrococcales</taxon>
        <taxon>Micrococcaceae</taxon>
        <taxon>Glutamicibacter</taxon>
    </lineage>
</organism>
<dbReference type="Proteomes" id="UP000252167">
    <property type="component" value="Unassembled WGS sequence"/>
</dbReference>